<protein>
    <submittedName>
        <fullName evidence="1">Uncharacterized protein</fullName>
    </submittedName>
</protein>
<evidence type="ECO:0000313" key="1">
    <source>
        <dbReference type="EMBL" id="NML67638.1"/>
    </source>
</evidence>
<gene>
    <name evidence="1" type="ORF">HHL22_20750</name>
</gene>
<accession>A0A7Y0AHU7</accession>
<comment type="caution">
    <text evidence="1">The sequence shown here is derived from an EMBL/GenBank/DDBJ whole genome shotgun (WGS) entry which is preliminary data.</text>
</comment>
<keyword evidence="2" id="KW-1185">Reference proteome</keyword>
<dbReference type="RefSeq" id="WP_169533291.1">
    <property type="nucleotide sequence ID" value="NZ_JABBGH010000003.1"/>
</dbReference>
<sequence>MCLSHTHDEPAPYKVVALVTPPSPEQLDLVALHARLLPLAQQAGHERLSLTLEVGLGPAPRYQAYGCLGAADFHTYVLASRPEACAADFARVLEERLQRAADAFTGNCCQL</sequence>
<dbReference type="AlphaFoldDB" id="A0A7Y0AHU7"/>
<evidence type="ECO:0000313" key="2">
    <source>
        <dbReference type="Proteomes" id="UP000559626"/>
    </source>
</evidence>
<dbReference type="EMBL" id="JABBGH010000003">
    <property type="protein sequence ID" value="NML67638.1"/>
    <property type="molecule type" value="Genomic_DNA"/>
</dbReference>
<dbReference type="Proteomes" id="UP000559626">
    <property type="component" value="Unassembled WGS sequence"/>
</dbReference>
<name>A0A7Y0AHU7_9BACT</name>
<reference evidence="1 2" key="1">
    <citation type="submission" date="2020-04" db="EMBL/GenBank/DDBJ databases">
        <title>Hymenobacter polaris sp. nov., isolated from Arctic soil.</title>
        <authorList>
            <person name="Dahal R.H."/>
        </authorList>
    </citation>
    <scope>NUCLEOTIDE SEQUENCE [LARGE SCALE GENOMIC DNA]</scope>
    <source>
        <strain evidence="1 2">RP-2-7</strain>
    </source>
</reference>
<organism evidence="1 2">
    <name type="scientific">Hymenobacter polaris</name>
    <dbReference type="NCBI Taxonomy" id="2682546"/>
    <lineage>
        <taxon>Bacteria</taxon>
        <taxon>Pseudomonadati</taxon>
        <taxon>Bacteroidota</taxon>
        <taxon>Cytophagia</taxon>
        <taxon>Cytophagales</taxon>
        <taxon>Hymenobacteraceae</taxon>
        <taxon>Hymenobacter</taxon>
    </lineage>
</organism>
<proteinExistence type="predicted"/>